<feature type="domain" description="Terminase large subunit-like ATPase" evidence="2">
    <location>
        <begin position="13"/>
        <end position="171"/>
    </location>
</feature>
<feature type="domain" description="Terminase large subunit-like endonuclease" evidence="3">
    <location>
        <begin position="223"/>
        <end position="494"/>
    </location>
</feature>
<evidence type="ECO:0000313" key="4">
    <source>
        <dbReference type="EMBL" id="MFC4333873.1"/>
    </source>
</evidence>
<dbReference type="EMBL" id="JBHSDK010000002">
    <property type="protein sequence ID" value="MFC4333873.1"/>
    <property type="molecule type" value="Genomic_DNA"/>
</dbReference>
<dbReference type="InterPro" id="IPR027417">
    <property type="entry name" value="P-loop_NTPase"/>
</dbReference>
<dbReference type="InterPro" id="IPR046462">
    <property type="entry name" value="TerL_nuclease"/>
</dbReference>
<evidence type="ECO:0000259" key="3">
    <source>
        <dbReference type="Pfam" id="PF20441"/>
    </source>
</evidence>
<organism evidence="4 5">
    <name type="scientific">Salininema proteolyticum</name>
    <dbReference type="NCBI Taxonomy" id="1607685"/>
    <lineage>
        <taxon>Bacteria</taxon>
        <taxon>Bacillati</taxon>
        <taxon>Actinomycetota</taxon>
        <taxon>Actinomycetes</taxon>
        <taxon>Glycomycetales</taxon>
        <taxon>Glycomycetaceae</taxon>
        <taxon>Salininema</taxon>
    </lineage>
</organism>
<dbReference type="Gene3D" id="3.40.50.300">
    <property type="entry name" value="P-loop containing nucleotide triphosphate hydrolases"/>
    <property type="match status" value="1"/>
</dbReference>
<dbReference type="RefSeq" id="WP_380617612.1">
    <property type="nucleotide sequence ID" value="NZ_JBHSDK010000002.1"/>
</dbReference>
<dbReference type="PANTHER" id="PTHR41287:SF1">
    <property type="entry name" value="PROTEIN YMFN"/>
    <property type="match status" value="1"/>
</dbReference>
<protein>
    <submittedName>
        <fullName evidence="4">Terminase large subunit</fullName>
    </submittedName>
</protein>
<evidence type="ECO:0000256" key="1">
    <source>
        <dbReference type="SAM" id="MobiDB-lite"/>
    </source>
</evidence>
<dbReference type="PANTHER" id="PTHR41287">
    <property type="match status" value="1"/>
</dbReference>
<comment type="caution">
    <text evidence="4">The sequence shown here is derived from an EMBL/GenBank/DDBJ whole genome shotgun (WGS) entry which is preliminary data.</text>
</comment>
<proteinExistence type="predicted"/>
<keyword evidence="5" id="KW-1185">Reference proteome</keyword>
<evidence type="ECO:0000259" key="2">
    <source>
        <dbReference type="Pfam" id="PF03354"/>
    </source>
</evidence>
<dbReference type="Pfam" id="PF20441">
    <property type="entry name" value="TerL_nuclease"/>
    <property type="match status" value="1"/>
</dbReference>
<reference evidence="5" key="1">
    <citation type="journal article" date="2019" name="Int. J. Syst. Evol. Microbiol.">
        <title>The Global Catalogue of Microorganisms (GCM) 10K type strain sequencing project: providing services to taxonomists for standard genome sequencing and annotation.</title>
        <authorList>
            <consortium name="The Broad Institute Genomics Platform"/>
            <consortium name="The Broad Institute Genome Sequencing Center for Infectious Disease"/>
            <person name="Wu L."/>
            <person name="Ma J."/>
        </authorList>
    </citation>
    <scope>NUCLEOTIDE SEQUENCE [LARGE SCALE GENOMIC DNA]</scope>
    <source>
        <strain evidence="5">IBRC-M 10908</strain>
    </source>
</reference>
<accession>A0ABV8TTY8</accession>
<evidence type="ECO:0000313" key="5">
    <source>
        <dbReference type="Proteomes" id="UP001595823"/>
    </source>
</evidence>
<feature type="region of interest" description="Disordered" evidence="1">
    <location>
        <begin position="457"/>
        <end position="482"/>
    </location>
</feature>
<dbReference type="Pfam" id="PF03354">
    <property type="entry name" value="TerL_ATPase"/>
    <property type="match status" value="1"/>
</dbReference>
<dbReference type="InterPro" id="IPR005021">
    <property type="entry name" value="Terminase_largesu-like"/>
</dbReference>
<name>A0ABV8TTY8_9ACTN</name>
<feature type="compositionally biased region" description="Basic and acidic residues" evidence="1">
    <location>
        <begin position="458"/>
        <end position="482"/>
    </location>
</feature>
<gene>
    <name evidence="4" type="ORF">ACFPET_01520</name>
</gene>
<dbReference type="InterPro" id="IPR046461">
    <property type="entry name" value="TerL_ATPase"/>
</dbReference>
<sequence>MKPWQEFEIVRPLFGEVQWSSEWGRYVRRYRTATIVMSRKNGKSALVSGIILYLLVGDDEESAEIYGAAKDTKQAGKVFEPALRMVQLSPVLAHRLRHIKSSRRLIDEQTASQFEVISADADAQLGHNPHGFYLDEVLSQPDGSLWTAMRTAVGARAQPLLICMTTETNEPVSFGADMIDEAERIVEDPARAPHAFAFVRKMPRAQDELDRLARLHADHPDLPVSLDVWDEANWKWANPALDDFLSRNALREEALEARNDRKKENSFRQFRANQRVQTATRYISLDLWDSNIGELALNPAWMLPRLEGRKCWAGLDLSSKLDMTAWCCLFEDGALWWRYWAPESVIPLLNDPTGGAFEQWCDDGWITVTDGDTIDYEQVYDDIETDCNTFAIEQCIYDFWSGEPVRQAVVERTGLDMVESKTTYDRMTEPMKELTRLLKVREFRHFGNPVSRWMADNLEGKTPRDDPDRIRPVKPDRERSGKRIDGMPALLFAIDGRQRAEDTSSVYEQQGLMIL</sequence>
<dbReference type="Proteomes" id="UP001595823">
    <property type="component" value="Unassembled WGS sequence"/>
</dbReference>